<dbReference type="RefSeq" id="WP_211020752.1">
    <property type="nucleotide sequence ID" value="NZ_BOSL01000007.1"/>
</dbReference>
<sequence length="160" mass="17920">MNHYPNEIQDFHDTVLKLRGITGIESGVDNLEPIDSVMLGFPPFAHLPHGALLRTNGGLENEVLIQFELETDYSLDSLHSIEFLAWFVRDSARGGTAIQLRPFALPPDSPHGRQLGTSLKYHLDLFVGGIEESLEPAYEILRKLTQSLELAITLYEIPIK</sequence>
<keyword evidence="2" id="KW-1185">Reference proteome</keyword>
<protein>
    <submittedName>
        <fullName evidence="1">Uncharacterized protein</fullName>
    </submittedName>
</protein>
<comment type="caution">
    <text evidence="1">The sequence shown here is derived from an EMBL/GenBank/DDBJ whole genome shotgun (WGS) entry which is preliminary data.</text>
</comment>
<reference evidence="1 2" key="1">
    <citation type="submission" date="2021-03" db="EMBL/GenBank/DDBJ databases">
        <title>Antimicrobial resistance genes in bacteria isolated from Japanese honey, and their potential for conferring macrolide and lincosamide resistance in the American foulbrood pathogen Paenibacillus larvae.</title>
        <authorList>
            <person name="Okamoto M."/>
            <person name="Kumagai M."/>
            <person name="Kanamori H."/>
            <person name="Takamatsu D."/>
        </authorList>
    </citation>
    <scope>NUCLEOTIDE SEQUENCE [LARGE SCALE GENOMIC DNA]</scope>
    <source>
        <strain evidence="1 2">J42TS3</strain>
    </source>
</reference>
<dbReference type="EMBL" id="BOSL01000007">
    <property type="protein sequence ID" value="GIP53530.1"/>
    <property type="molecule type" value="Genomic_DNA"/>
</dbReference>
<dbReference type="Proteomes" id="UP000679992">
    <property type="component" value="Unassembled WGS sequence"/>
</dbReference>
<organism evidence="1 2">
    <name type="scientific">Paenibacillus vini</name>
    <dbReference type="NCBI Taxonomy" id="1476024"/>
    <lineage>
        <taxon>Bacteria</taxon>
        <taxon>Bacillati</taxon>
        <taxon>Bacillota</taxon>
        <taxon>Bacilli</taxon>
        <taxon>Bacillales</taxon>
        <taxon>Paenibacillaceae</taxon>
        <taxon>Paenibacillus</taxon>
    </lineage>
</organism>
<accession>A0ABQ4MDM1</accession>
<gene>
    <name evidence="1" type="ORF">J42TS3_25650</name>
</gene>
<evidence type="ECO:0000313" key="2">
    <source>
        <dbReference type="Proteomes" id="UP000679992"/>
    </source>
</evidence>
<name>A0ABQ4MDM1_9BACL</name>
<proteinExistence type="predicted"/>
<evidence type="ECO:0000313" key="1">
    <source>
        <dbReference type="EMBL" id="GIP53530.1"/>
    </source>
</evidence>